<dbReference type="STRING" id="126957.T1J8Z7"/>
<dbReference type="Gene3D" id="3.30.70.340">
    <property type="entry name" value="Metallocarboxypeptidase-like"/>
    <property type="match status" value="1"/>
</dbReference>
<sequence>MNSNWVHYFSQTILFHMFLLIFGIIVSFIIMKGLTRGSDNPGKIISYQKYKVLRLLPFNAHQVAALRYLQMTSSDLDFWTDASAVNSTIDVMVPPRNLESFQTFLNRQYIPHEIFLSDVQNLIDQESKSQAEISADELKDYRTISWKRYPRLREIYRFLNWLSISHPLYVHLVTIGRSFEGRPLRVVKIGKPVWGHVKPAVWIDAGMHAREWISPVTAVFIIDQLVNNYTAHRNLVDKIDWYILPVLNPDGYEFSHQKLRLWRKTRSTRVGNSSYNCIGTDGNRNFGFFWNRVGTSSNPCSEVYAGERAFSEPETRAVADFVLRTPNIKLFLSLHSYKQLLLMPWGHTRSRPRDYEEMNHLGVQVVEALKSIYGTQYFVGSSIRLLYTTSGVSTDWAKGVAGIKYTYTLELRDTGRFGFLLPATEILPTGRETMEAIKVFGQKAIVL</sequence>
<reference evidence="16" key="1">
    <citation type="submission" date="2011-05" db="EMBL/GenBank/DDBJ databases">
        <authorList>
            <person name="Richards S.R."/>
            <person name="Qu J."/>
            <person name="Jiang H."/>
            <person name="Jhangiani S.N."/>
            <person name="Agravi P."/>
            <person name="Goodspeed R."/>
            <person name="Gross S."/>
            <person name="Mandapat C."/>
            <person name="Jackson L."/>
            <person name="Mathew T."/>
            <person name="Pu L."/>
            <person name="Thornton R."/>
            <person name="Saada N."/>
            <person name="Wilczek-Boney K.B."/>
            <person name="Lee S."/>
            <person name="Kovar C."/>
            <person name="Wu Y."/>
            <person name="Scherer S.E."/>
            <person name="Worley K.C."/>
            <person name="Muzny D.M."/>
            <person name="Gibbs R."/>
        </authorList>
    </citation>
    <scope>NUCLEOTIDE SEQUENCE</scope>
    <source>
        <strain evidence="16">Brora</strain>
    </source>
</reference>
<name>T1J8Z7_STRMM</name>
<evidence type="ECO:0000313" key="16">
    <source>
        <dbReference type="Proteomes" id="UP000014500"/>
    </source>
</evidence>
<feature type="transmembrane region" description="Helical" evidence="13">
    <location>
        <begin position="12"/>
        <end position="31"/>
    </location>
</feature>
<dbReference type="FunFam" id="3.40.630.10:FF:000001">
    <property type="entry name" value="Carboxypeptidase B"/>
    <property type="match status" value="1"/>
</dbReference>
<evidence type="ECO:0000313" key="15">
    <source>
        <dbReference type="EnsemblMetazoa" id="SMAR010187-PA"/>
    </source>
</evidence>
<dbReference type="InterPro" id="IPR000834">
    <property type="entry name" value="Peptidase_M14"/>
</dbReference>
<keyword evidence="3" id="KW-0121">Carboxypeptidase</keyword>
<keyword evidence="13" id="KW-0812">Transmembrane</keyword>
<evidence type="ECO:0000256" key="1">
    <source>
        <dbReference type="ARBA" id="ARBA00001947"/>
    </source>
</evidence>
<dbReference type="EMBL" id="JH431968">
    <property type="status" value="NOT_ANNOTATED_CDS"/>
    <property type="molecule type" value="Genomic_DNA"/>
</dbReference>
<evidence type="ECO:0000256" key="11">
    <source>
        <dbReference type="ARBA" id="ARBA00069039"/>
    </source>
</evidence>
<keyword evidence="16" id="KW-1185">Reference proteome</keyword>
<dbReference type="CDD" id="cd03860">
    <property type="entry name" value="M14_CP_A-B_like"/>
    <property type="match status" value="1"/>
</dbReference>
<keyword evidence="6" id="KW-0732">Signal</keyword>
<dbReference type="InterPro" id="IPR057246">
    <property type="entry name" value="CARBOXYPEPT_ZN_1"/>
</dbReference>
<dbReference type="SUPFAM" id="SSF53187">
    <property type="entry name" value="Zn-dependent exopeptidases"/>
    <property type="match status" value="1"/>
</dbReference>
<comment type="cofactor">
    <cofactor evidence="1">
        <name>Zn(2+)</name>
        <dbReference type="ChEBI" id="CHEBI:29105"/>
    </cofactor>
</comment>
<dbReference type="GO" id="GO:0004181">
    <property type="term" value="F:metallocarboxypeptidase activity"/>
    <property type="evidence" value="ECO:0007669"/>
    <property type="project" value="InterPro"/>
</dbReference>
<dbReference type="InterPro" id="IPR057247">
    <property type="entry name" value="CARBOXYPEPT_ZN_2"/>
</dbReference>
<keyword evidence="7" id="KW-0378">Hydrolase</keyword>
<evidence type="ECO:0000256" key="12">
    <source>
        <dbReference type="PROSITE-ProRule" id="PRU01379"/>
    </source>
</evidence>
<dbReference type="EnsemblMetazoa" id="SMAR010187-RA">
    <property type="protein sequence ID" value="SMAR010187-PA"/>
    <property type="gene ID" value="SMAR010187"/>
</dbReference>
<keyword evidence="10" id="KW-1015">Disulfide bond</keyword>
<protein>
    <recommendedName>
        <fullName evidence="11">Zinc carboxypeptidase A 1</fullName>
    </recommendedName>
</protein>
<keyword evidence="8" id="KW-0862">Zinc</keyword>
<dbReference type="PROSITE" id="PS52035">
    <property type="entry name" value="PEPTIDASE_M14"/>
    <property type="match status" value="1"/>
</dbReference>
<evidence type="ECO:0000256" key="7">
    <source>
        <dbReference type="ARBA" id="ARBA00022801"/>
    </source>
</evidence>
<evidence type="ECO:0000256" key="8">
    <source>
        <dbReference type="ARBA" id="ARBA00022833"/>
    </source>
</evidence>
<evidence type="ECO:0000256" key="2">
    <source>
        <dbReference type="ARBA" id="ARBA00005988"/>
    </source>
</evidence>
<dbReference type="GO" id="GO:0006508">
    <property type="term" value="P:proteolysis"/>
    <property type="evidence" value="ECO:0007669"/>
    <property type="project" value="UniProtKB-KW"/>
</dbReference>
<dbReference type="PhylomeDB" id="T1J8Z7"/>
<dbReference type="GO" id="GO:0008270">
    <property type="term" value="F:zinc ion binding"/>
    <property type="evidence" value="ECO:0007669"/>
    <property type="project" value="InterPro"/>
</dbReference>
<evidence type="ECO:0000256" key="5">
    <source>
        <dbReference type="ARBA" id="ARBA00022723"/>
    </source>
</evidence>
<keyword evidence="4" id="KW-0645">Protease</keyword>
<comment type="similarity">
    <text evidence="2 12">Belongs to the peptidase M14 family.</text>
</comment>
<dbReference type="HOGENOM" id="CLU_019326_2_1_1"/>
<dbReference type="OMA" id="CTETHRG"/>
<accession>T1J8Z7</accession>
<reference evidence="15" key="2">
    <citation type="submission" date="2015-02" db="UniProtKB">
        <authorList>
            <consortium name="EnsemblMetazoa"/>
        </authorList>
    </citation>
    <scope>IDENTIFICATION</scope>
</reference>
<evidence type="ECO:0000256" key="9">
    <source>
        <dbReference type="ARBA" id="ARBA00023049"/>
    </source>
</evidence>
<dbReference type="Pfam" id="PF00246">
    <property type="entry name" value="Peptidase_M14"/>
    <property type="match status" value="1"/>
</dbReference>
<dbReference type="Pfam" id="PF02244">
    <property type="entry name" value="Propep_M14"/>
    <property type="match status" value="1"/>
</dbReference>
<dbReference type="PRINTS" id="PR00765">
    <property type="entry name" value="CRBOXYPTASEA"/>
</dbReference>
<evidence type="ECO:0000256" key="10">
    <source>
        <dbReference type="ARBA" id="ARBA00023157"/>
    </source>
</evidence>
<dbReference type="AlphaFoldDB" id="T1J8Z7"/>
<dbReference type="InterPro" id="IPR003146">
    <property type="entry name" value="M14A_act_pep"/>
</dbReference>
<evidence type="ECO:0000259" key="14">
    <source>
        <dbReference type="PROSITE" id="PS52035"/>
    </source>
</evidence>
<dbReference type="Gene3D" id="3.40.630.10">
    <property type="entry name" value="Zn peptidases"/>
    <property type="match status" value="1"/>
</dbReference>
<dbReference type="SUPFAM" id="SSF54897">
    <property type="entry name" value="Protease propeptides/inhibitors"/>
    <property type="match status" value="1"/>
</dbReference>
<keyword evidence="5" id="KW-0479">Metal-binding</keyword>
<proteinExistence type="inferred from homology"/>
<dbReference type="GO" id="GO:0005615">
    <property type="term" value="C:extracellular space"/>
    <property type="evidence" value="ECO:0007669"/>
    <property type="project" value="TreeGrafter"/>
</dbReference>
<keyword evidence="9" id="KW-0482">Metalloprotease</keyword>
<dbReference type="SMART" id="SM00631">
    <property type="entry name" value="Zn_pept"/>
    <property type="match status" value="1"/>
</dbReference>
<organism evidence="15 16">
    <name type="scientific">Strigamia maritima</name>
    <name type="common">European centipede</name>
    <name type="synonym">Geophilus maritimus</name>
    <dbReference type="NCBI Taxonomy" id="126957"/>
    <lineage>
        <taxon>Eukaryota</taxon>
        <taxon>Metazoa</taxon>
        <taxon>Ecdysozoa</taxon>
        <taxon>Arthropoda</taxon>
        <taxon>Myriapoda</taxon>
        <taxon>Chilopoda</taxon>
        <taxon>Pleurostigmophora</taxon>
        <taxon>Geophilomorpha</taxon>
        <taxon>Linotaeniidae</taxon>
        <taxon>Strigamia</taxon>
    </lineage>
</organism>
<dbReference type="Proteomes" id="UP000014500">
    <property type="component" value="Unassembled WGS sequence"/>
</dbReference>
<dbReference type="InterPro" id="IPR036990">
    <property type="entry name" value="M14A-like_propep"/>
</dbReference>
<feature type="domain" description="Peptidase M14" evidence="14">
    <location>
        <begin position="148"/>
        <end position="444"/>
    </location>
</feature>
<keyword evidence="13" id="KW-1133">Transmembrane helix</keyword>
<evidence type="ECO:0000256" key="6">
    <source>
        <dbReference type="ARBA" id="ARBA00022729"/>
    </source>
</evidence>
<dbReference type="PANTHER" id="PTHR11705">
    <property type="entry name" value="PROTEASE FAMILY M14 CARBOXYPEPTIDASE A,B"/>
    <property type="match status" value="1"/>
</dbReference>
<feature type="active site" description="Proton donor/acceptor" evidence="12">
    <location>
        <position position="410"/>
    </location>
</feature>
<dbReference type="PROSITE" id="PS00132">
    <property type="entry name" value="CARBOXYPEPT_ZN_1"/>
    <property type="match status" value="1"/>
</dbReference>
<dbReference type="PANTHER" id="PTHR11705:SF91">
    <property type="entry name" value="FI01817P-RELATED"/>
    <property type="match status" value="1"/>
</dbReference>
<dbReference type="PROSITE" id="PS00133">
    <property type="entry name" value="CARBOXYPEPT_ZN_2"/>
    <property type="match status" value="1"/>
</dbReference>
<keyword evidence="13" id="KW-0472">Membrane</keyword>
<evidence type="ECO:0000256" key="3">
    <source>
        <dbReference type="ARBA" id="ARBA00022645"/>
    </source>
</evidence>
<evidence type="ECO:0000256" key="4">
    <source>
        <dbReference type="ARBA" id="ARBA00022670"/>
    </source>
</evidence>
<evidence type="ECO:0000256" key="13">
    <source>
        <dbReference type="SAM" id="Phobius"/>
    </source>
</evidence>
<dbReference type="FunFam" id="3.30.70.340:FF:000002">
    <property type="entry name" value="Carboxypeptidase A"/>
    <property type="match status" value="1"/>
</dbReference>
<dbReference type="eggNOG" id="KOG2650">
    <property type="taxonomic scope" value="Eukaryota"/>
</dbReference>